<dbReference type="PROSITE" id="PS50055">
    <property type="entry name" value="TYR_PHOSPHATASE_PTP"/>
    <property type="match status" value="1"/>
</dbReference>
<evidence type="ECO:0000259" key="3">
    <source>
        <dbReference type="PROSITE" id="PS50056"/>
    </source>
</evidence>
<accession>A0A0D2PCU7</accession>
<dbReference type="PRINTS" id="PR00700">
    <property type="entry name" value="PRTYPHPHTASE"/>
</dbReference>
<feature type="domain" description="Tyrosine-protein phosphatase" evidence="2">
    <location>
        <begin position="31"/>
        <end position="396"/>
    </location>
</feature>
<dbReference type="SUPFAM" id="SSF52799">
    <property type="entry name" value="(Phosphotyrosine protein) phosphatases II"/>
    <property type="match status" value="1"/>
</dbReference>
<dbReference type="EMBL" id="KN817521">
    <property type="protein sequence ID" value="KJA28654.1"/>
    <property type="molecule type" value="Genomic_DNA"/>
</dbReference>
<sequence length="401" mass="44544">MSMELKSRVKAGLRTLAVRESNRTVARQASEELDLQNIDPEDEEYHIVHHYSVSTGVQDMHLDKNRYIDILPYDRTRAVVTHGSTYGYSPGIGKALYARYLNANWVLERFGHKWWIAAQAPLQHTAHAFLSAIIQPSIHPLCIPAPPTSGSCSTRTSRIRTAVQLTRNVESGRKKADVYFPTEVGQSLIVPPEEGCYAPPLRVTLLQIKSIEAAHCIQSTVSISPLRQPSSPTVATEEHVDPNDEEIVFQHLLYLSWPDHGVPGTEDRDSLLAFIHLVDATNRDKSHCRLHPNSTPDHPCPELDPDPPILIGCSAGVGRTGSFIATSSLLRNYGFLPAAAHPTMSSAIHPSPLGPLPPDLDDDLVLQEIDFLREQRPGMVQKEEQAILIYDILFNSFTKKS</sequence>
<evidence type="ECO:0000313" key="4">
    <source>
        <dbReference type="EMBL" id="KJA28654.1"/>
    </source>
</evidence>
<dbReference type="SMART" id="SM00404">
    <property type="entry name" value="PTPc_motif"/>
    <property type="match status" value="1"/>
</dbReference>
<dbReference type="Gene3D" id="3.90.190.10">
    <property type="entry name" value="Protein tyrosine phosphatase superfamily"/>
    <property type="match status" value="1"/>
</dbReference>
<dbReference type="InterPro" id="IPR029021">
    <property type="entry name" value="Prot-tyrosine_phosphatase-like"/>
</dbReference>
<dbReference type="InterPro" id="IPR003595">
    <property type="entry name" value="Tyr_Pase_cat"/>
</dbReference>
<evidence type="ECO:0008006" key="6">
    <source>
        <dbReference type="Google" id="ProtNLM"/>
    </source>
</evidence>
<dbReference type="CDD" id="cd00047">
    <property type="entry name" value="PTPc"/>
    <property type="match status" value="1"/>
</dbReference>
<protein>
    <recommendedName>
        <fullName evidence="6">Phosphatases II</fullName>
    </recommendedName>
</protein>
<dbReference type="PROSITE" id="PS50056">
    <property type="entry name" value="TYR_PHOSPHATASE_2"/>
    <property type="match status" value="1"/>
</dbReference>
<feature type="domain" description="Tyrosine specific protein phosphatases" evidence="3">
    <location>
        <begin position="272"/>
        <end position="387"/>
    </location>
</feature>
<evidence type="ECO:0000259" key="2">
    <source>
        <dbReference type="PROSITE" id="PS50055"/>
    </source>
</evidence>
<dbReference type="OrthoDB" id="10253954at2759"/>
<dbReference type="OMA" id="GHKWWIA"/>
<evidence type="ECO:0000256" key="1">
    <source>
        <dbReference type="ARBA" id="ARBA00009649"/>
    </source>
</evidence>
<organism evidence="4 5">
    <name type="scientific">Hypholoma sublateritium (strain FD-334 SS-4)</name>
    <dbReference type="NCBI Taxonomy" id="945553"/>
    <lineage>
        <taxon>Eukaryota</taxon>
        <taxon>Fungi</taxon>
        <taxon>Dikarya</taxon>
        <taxon>Basidiomycota</taxon>
        <taxon>Agaricomycotina</taxon>
        <taxon>Agaricomycetes</taxon>
        <taxon>Agaricomycetidae</taxon>
        <taxon>Agaricales</taxon>
        <taxon>Agaricineae</taxon>
        <taxon>Strophariaceae</taxon>
        <taxon>Hypholoma</taxon>
    </lineage>
</organism>
<dbReference type="AlphaFoldDB" id="A0A0D2PCU7"/>
<dbReference type="GO" id="GO:0004725">
    <property type="term" value="F:protein tyrosine phosphatase activity"/>
    <property type="evidence" value="ECO:0007669"/>
    <property type="project" value="InterPro"/>
</dbReference>
<dbReference type="SMART" id="SM00194">
    <property type="entry name" value="PTPc"/>
    <property type="match status" value="1"/>
</dbReference>
<dbReference type="Proteomes" id="UP000054270">
    <property type="component" value="Unassembled WGS sequence"/>
</dbReference>
<reference evidence="5" key="1">
    <citation type="submission" date="2014-04" db="EMBL/GenBank/DDBJ databases">
        <title>Evolutionary Origins and Diversification of the Mycorrhizal Mutualists.</title>
        <authorList>
            <consortium name="DOE Joint Genome Institute"/>
            <consortium name="Mycorrhizal Genomics Consortium"/>
            <person name="Kohler A."/>
            <person name="Kuo A."/>
            <person name="Nagy L.G."/>
            <person name="Floudas D."/>
            <person name="Copeland A."/>
            <person name="Barry K.W."/>
            <person name="Cichocki N."/>
            <person name="Veneault-Fourrey C."/>
            <person name="LaButti K."/>
            <person name="Lindquist E.A."/>
            <person name="Lipzen A."/>
            <person name="Lundell T."/>
            <person name="Morin E."/>
            <person name="Murat C."/>
            <person name="Riley R."/>
            <person name="Ohm R."/>
            <person name="Sun H."/>
            <person name="Tunlid A."/>
            <person name="Henrissat B."/>
            <person name="Grigoriev I.V."/>
            <person name="Hibbett D.S."/>
            <person name="Martin F."/>
        </authorList>
    </citation>
    <scope>NUCLEOTIDE SEQUENCE [LARGE SCALE GENOMIC DNA]</scope>
    <source>
        <strain evidence="5">FD-334 SS-4</strain>
    </source>
</reference>
<dbReference type="InterPro" id="IPR000387">
    <property type="entry name" value="Tyr_Pase_dom"/>
</dbReference>
<gene>
    <name evidence="4" type="ORF">HYPSUDRAFT_197473</name>
</gene>
<dbReference type="STRING" id="945553.A0A0D2PCU7"/>
<dbReference type="InterPro" id="IPR000242">
    <property type="entry name" value="PTP_cat"/>
</dbReference>
<name>A0A0D2PCU7_HYPSF</name>
<dbReference type="PANTHER" id="PTHR19134">
    <property type="entry name" value="RECEPTOR-TYPE TYROSINE-PROTEIN PHOSPHATASE"/>
    <property type="match status" value="1"/>
</dbReference>
<proteinExistence type="inferred from homology"/>
<dbReference type="PANTHER" id="PTHR19134:SF449">
    <property type="entry name" value="TYROSINE-PROTEIN PHOSPHATASE 1"/>
    <property type="match status" value="1"/>
</dbReference>
<keyword evidence="5" id="KW-1185">Reference proteome</keyword>
<comment type="similarity">
    <text evidence="1">Belongs to the protein-tyrosine phosphatase family. Non-receptor class subfamily.</text>
</comment>
<dbReference type="Pfam" id="PF00102">
    <property type="entry name" value="Y_phosphatase"/>
    <property type="match status" value="2"/>
</dbReference>
<evidence type="ECO:0000313" key="5">
    <source>
        <dbReference type="Proteomes" id="UP000054270"/>
    </source>
</evidence>
<dbReference type="InterPro" id="IPR050348">
    <property type="entry name" value="Protein-Tyr_Phosphatase"/>
</dbReference>